<evidence type="ECO:0000256" key="8">
    <source>
        <dbReference type="ARBA" id="ARBA00023306"/>
    </source>
</evidence>
<evidence type="ECO:0000256" key="4">
    <source>
        <dbReference type="ARBA" id="ARBA00022679"/>
    </source>
</evidence>
<dbReference type="InterPro" id="IPR007235">
    <property type="entry name" value="Glyco_trans_28_C"/>
</dbReference>
<keyword evidence="6 10" id="KW-0573">Peptidoglycan synthesis</keyword>
<dbReference type="InterPro" id="IPR006009">
    <property type="entry name" value="GlcNAc_MurG"/>
</dbReference>
<feature type="binding site" evidence="10">
    <location>
        <begin position="10"/>
        <end position="12"/>
    </location>
    <ligand>
        <name>UDP-N-acetyl-alpha-D-glucosamine</name>
        <dbReference type="ChEBI" id="CHEBI:57705"/>
    </ligand>
</feature>
<keyword evidence="7 10" id="KW-0472">Membrane</keyword>
<dbReference type="PANTHER" id="PTHR21015">
    <property type="entry name" value="UDP-N-ACETYLGLUCOSAMINE--N-ACETYLMURAMYL-(PENTAPEPTIDE) PYROPHOSPHORYL-UNDECAPRENOL N-ACETYLGLUCOSAMINE TRANSFERASE 1"/>
    <property type="match status" value="1"/>
</dbReference>
<dbReference type="SUPFAM" id="SSF53756">
    <property type="entry name" value="UDP-Glycosyltransferase/glycogen phosphorylase"/>
    <property type="match status" value="1"/>
</dbReference>
<keyword evidence="1 10" id="KW-1003">Cell membrane</keyword>
<comment type="caution">
    <text evidence="10">Lacks conserved residue(s) required for the propagation of feature annotation.</text>
</comment>
<sequence>MKLVITGGGSGGHIQPLVAVLSQLKKKAISSTNGLTVYWLGSKTGSEMKTSQDQGVPFHHVPAGKWRRYFSLYNFTDLFKTAVGIIKAWWLLGKLQPDLIFSKGGYVSFPVVYAGHLRKIPIIAHESDVVPGLTTRLCFPFVTKQFLGFETSKKYFKNHPEKLVFTGIPLRESILHGSGESGLQFLQIAQKSKPILLILGGSLGAASLNKFITQNVSALLQKFTVVHSTGPNKNTLHTHPEGYHPFEFLGPELADLYQAADIIVSRAGATTLAEILTLRKKALLVPLTQAQSRGDQIVNARLVKDLTNIAVLEEQDITTDTFFAALDKLMHIEQKHYDNEKLAAFSCEKSCDQIAQLILSYT</sequence>
<dbReference type="EC" id="2.4.1.227" evidence="10"/>
<dbReference type="PANTHER" id="PTHR21015:SF27">
    <property type="entry name" value="UDP-N-ACETYLGLUCOSAMINE--N-ACETYLMURAMYL-(PENTAPEPTIDE) PYROPHOSPHORYL-UNDECAPRENOL N-ACETYLGLUCOSAMINE TRANSFERASE"/>
    <property type="match status" value="1"/>
</dbReference>
<dbReference type="InterPro" id="IPR004276">
    <property type="entry name" value="GlycoTrans_28_N"/>
</dbReference>
<feature type="binding site" evidence="10">
    <location>
        <position position="202"/>
    </location>
    <ligand>
        <name>UDP-N-acetyl-alpha-D-glucosamine</name>
        <dbReference type="ChEBI" id="CHEBI:57705"/>
    </ligand>
</feature>
<comment type="subcellular location">
    <subcellularLocation>
        <location evidence="10">Cell membrane</location>
        <topology evidence="10">Peripheral membrane protein</topology>
        <orientation evidence="10">Cytoplasmic side</orientation>
    </subcellularLocation>
</comment>
<dbReference type="Pfam" id="PF03033">
    <property type="entry name" value="Glyco_transf_28"/>
    <property type="match status" value="1"/>
</dbReference>
<evidence type="ECO:0000256" key="5">
    <source>
        <dbReference type="ARBA" id="ARBA00022960"/>
    </source>
</evidence>
<evidence type="ECO:0000256" key="9">
    <source>
        <dbReference type="ARBA" id="ARBA00023316"/>
    </source>
</evidence>
<dbReference type="GO" id="GO:0008360">
    <property type="term" value="P:regulation of cell shape"/>
    <property type="evidence" value="ECO:0007669"/>
    <property type="project" value="UniProtKB-KW"/>
</dbReference>
<evidence type="ECO:0000259" key="11">
    <source>
        <dbReference type="Pfam" id="PF03033"/>
    </source>
</evidence>
<gene>
    <name evidence="10" type="primary">murG</name>
    <name evidence="13" type="ORF">A2V81_03090</name>
</gene>
<dbReference type="GO" id="GO:0051991">
    <property type="term" value="F:UDP-N-acetyl-D-glucosamine:N-acetylmuramoyl-L-alanyl-D-glutamyl-meso-2,6-diaminopimelyl-D-alanyl-D-alanine-diphosphoundecaprenol 4-beta-N-acetylglucosaminlytransferase activity"/>
    <property type="evidence" value="ECO:0007669"/>
    <property type="project" value="RHEA"/>
</dbReference>
<evidence type="ECO:0000256" key="1">
    <source>
        <dbReference type="ARBA" id="ARBA00022475"/>
    </source>
</evidence>
<feature type="binding site" evidence="10">
    <location>
        <position position="296"/>
    </location>
    <ligand>
        <name>UDP-N-acetyl-alpha-D-glucosamine</name>
        <dbReference type="ChEBI" id="CHEBI:57705"/>
    </ligand>
</feature>
<reference evidence="13 14" key="1">
    <citation type="journal article" date="2016" name="Nat. Commun.">
        <title>Thousands of microbial genomes shed light on interconnected biogeochemical processes in an aquifer system.</title>
        <authorList>
            <person name="Anantharaman K."/>
            <person name="Brown C.T."/>
            <person name="Hug L.A."/>
            <person name="Sharon I."/>
            <person name="Castelle C.J."/>
            <person name="Probst A.J."/>
            <person name="Thomas B.C."/>
            <person name="Singh A."/>
            <person name="Wilkins M.J."/>
            <person name="Karaoz U."/>
            <person name="Brodie E.L."/>
            <person name="Williams K.H."/>
            <person name="Hubbard S.S."/>
            <person name="Banfield J.F."/>
        </authorList>
    </citation>
    <scope>NUCLEOTIDE SEQUENCE [LARGE SCALE GENOMIC DNA]</scope>
</reference>
<organism evidence="13 14">
    <name type="scientific">Candidatus Abawacabacteria bacterium RBG_16_42_10</name>
    <dbReference type="NCBI Taxonomy" id="1817814"/>
    <lineage>
        <taxon>Bacteria</taxon>
        <taxon>Candidatus Abawacaibacteriota</taxon>
    </lineage>
</organism>
<keyword evidence="2 10" id="KW-0132">Cell division</keyword>
<evidence type="ECO:0000313" key="14">
    <source>
        <dbReference type="Proteomes" id="UP000177614"/>
    </source>
</evidence>
<keyword evidence="8 10" id="KW-0131">Cell cycle</keyword>
<evidence type="ECO:0000256" key="2">
    <source>
        <dbReference type="ARBA" id="ARBA00022618"/>
    </source>
</evidence>
<accession>A0A1F4XKG6</accession>
<keyword evidence="4 10" id="KW-0808">Transferase</keyword>
<comment type="pathway">
    <text evidence="10">Cell wall biogenesis; peptidoglycan biosynthesis.</text>
</comment>
<dbReference type="GO" id="GO:0071555">
    <property type="term" value="P:cell wall organization"/>
    <property type="evidence" value="ECO:0007669"/>
    <property type="project" value="UniProtKB-KW"/>
</dbReference>
<dbReference type="GO" id="GO:0005886">
    <property type="term" value="C:plasma membrane"/>
    <property type="evidence" value="ECO:0007669"/>
    <property type="project" value="UniProtKB-SubCell"/>
</dbReference>
<dbReference type="GO" id="GO:0051301">
    <property type="term" value="P:cell division"/>
    <property type="evidence" value="ECO:0007669"/>
    <property type="project" value="UniProtKB-KW"/>
</dbReference>
<comment type="caution">
    <text evidence="13">The sequence shown here is derived from an EMBL/GenBank/DDBJ whole genome shotgun (WGS) entry which is preliminary data.</text>
</comment>
<name>A0A1F4XKG6_9BACT</name>
<dbReference type="GO" id="GO:0050511">
    <property type="term" value="F:undecaprenyldiphospho-muramoylpentapeptide beta-N-acetylglucosaminyltransferase activity"/>
    <property type="evidence" value="ECO:0007669"/>
    <property type="project" value="UniProtKB-UniRule"/>
</dbReference>
<keyword evidence="9 10" id="KW-0961">Cell wall biogenesis/degradation</keyword>
<evidence type="ECO:0000256" key="6">
    <source>
        <dbReference type="ARBA" id="ARBA00022984"/>
    </source>
</evidence>
<protein>
    <recommendedName>
        <fullName evidence="10">UDP-N-acetylglucosamine--N-acetylmuramyl-(pentapeptide) pyrophosphoryl-undecaprenol N-acetylglucosamine transferase</fullName>
        <ecNumber evidence="10">2.4.1.227</ecNumber>
    </recommendedName>
    <alternativeName>
        <fullName evidence="10">Undecaprenyl-PP-MurNAc-pentapeptide-UDPGlcNAc GlcNAc transferase</fullName>
    </alternativeName>
</protein>
<dbReference type="GO" id="GO:0005975">
    <property type="term" value="P:carbohydrate metabolic process"/>
    <property type="evidence" value="ECO:0007669"/>
    <property type="project" value="InterPro"/>
</dbReference>
<dbReference type="AlphaFoldDB" id="A0A1F4XKG6"/>
<comment type="function">
    <text evidence="10">Cell wall formation. Catalyzes the transfer of a GlcNAc subunit on undecaprenyl-pyrophosphoryl-MurNAc-pentapeptide (lipid intermediate I) to form undecaprenyl-pyrophosphoryl-MurNAc-(pentapeptide)GlcNAc (lipid intermediate II).</text>
</comment>
<dbReference type="EMBL" id="MEWR01000011">
    <property type="protein sequence ID" value="OGC82110.1"/>
    <property type="molecule type" value="Genomic_DNA"/>
</dbReference>
<dbReference type="Gene3D" id="3.40.50.2000">
    <property type="entry name" value="Glycogen Phosphorylase B"/>
    <property type="match status" value="2"/>
</dbReference>
<keyword evidence="5 10" id="KW-0133">Cell shape</keyword>
<feature type="domain" description="Glycosyltransferase family 28 N-terminal" evidence="11">
    <location>
        <begin position="4"/>
        <end position="144"/>
    </location>
</feature>
<evidence type="ECO:0000256" key="7">
    <source>
        <dbReference type="ARBA" id="ARBA00023136"/>
    </source>
</evidence>
<dbReference type="UniPathway" id="UPA00219"/>
<proteinExistence type="inferred from homology"/>
<feature type="binding site" evidence="10">
    <location>
        <position position="171"/>
    </location>
    <ligand>
        <name>UDP-N-acetyl-alpha-D-glucosamine</name>
        <dbReference type="ChEBI" id="CHEBI:57705"/>
    </ligand>
</feature>
<evidence type="ECO:0000259" key="12">
    <source>
        <dbReference type="Pfam" id="PF04101"/>
    </source>
</evidence>
<dbReference type="Pfam" id="PF04101">
    <property type="entry name" value="Glyco_tran_28_C"/>
    <property type="match status" value="1"/>
</dbReference>
<dbReference type="GO" id="GO:0009252">
    <property type="term" value="P:peptidoglycan biosynthetic process"/>
    <property type="evidence" value="ECO:0007669"/>
    <property type="project" value="UniProtKB-UniRule"/>
</dbReference>
<dbReference type="HAMAP" id="MF_00033">
    <property type="entry name" value="MurG"/>
    <property type="match status" value="1"/>
</dbReference>
<keyword evidence="3 10" id="KW-0328">Glycosyltransferase</keyword>
<comment type="similarity">
    <text evidence="10">Belongs to the glycosyltransferase 28 family. MurG subfamily.</text>
</comment>
<evidence type="ECO:0000256" key="3">
    <source>
        <dbReference type="ARBA" id="ARBA00022676"/>
    </source>
</evidence>
<evidence type="ECO:0000256" key="10">
    <source>
        <dbReference type="HAMAP-Rule" id="MF_00033"/>
    </source>
</evidence>
<evidence type="ECO:0000313" key="13">
    <source>
        <dbReference type="EMBL" id="OGC82110.1"/>
    </source>
</evidence>
<dbReference type="CDD" id="cd03785">
    <property type="entry name" value="GT28_MurG"/>
    <property type="match status" value="1"/>
</dbReference>
<feature type="domain" description="Glycosyl transferase family 28 C-terminal" evidence="12">
    <location>
        <begin position="196"/>
        <end position="343"/>
    </location>
</feature>
<dbReference type="STRING" id="1817814.A2V81_03090"/>
<dbReference type="Proteomes" id="UP000177614">
    <property type="component" value="Unassembled WGS sequence"/>
</dbReference>
<comment type="catalytic activity">
    <reaction evidence="10">
        <text>di-trans,octa-cis-undecaprenyl diphospho-N-acetyl-alpha-D-muramoyl-L-alanyl-D-glutamyl-meso-2,6-diaminopimeloyl-D-alanyl-D-alanine + UDP-N-acetyl-alpha-D-glucosamine = di-trans,octa-cis-undecaprenyl diphospho-[N-acetyl-alpha-D-glucosaminyl-(1-&gt;4)]-N-acetyl-alpha-D-muramoyl-L-alanyl-D-glutamyl-meso-2,6-diaminopimeloyl-D-alanyl-D-alanine + UDP + H(+)</text>
        <dbReference type="Rhea" id="RHEA:31227"/>
        <dbReference type="ChEBI" id="CHEBI:15378"/>
        <dbReference type="ChEBI" id="CHEBI:57705"/>
        <dbReference type="ChEBI" id="CHEBI:58223"/>
        <dbReference type="ChEBI" id="CHEBI:61387"/>
        <dbReference type="ChEBI" id="CHEBI:61388"/>
        <dbReference type="EC" id="2.4.1.227"/>
    </reaction>
</comment>